<dbReference type="PANTHER" id="PTHR33362:SF2">
    <property type="entry name" value="TRAP TRANSPORTER LARGE PERMEASE PROTEIN"/>
    <property type="match status" value="1"/>
</dbReference>
<feature type="transmembrane region" description="Helical" evidence="7">
    <location>
        <begin position="356"/>
        <end position="380"/>
    </location>
</feature>
<comment type="caution">
    <text evidence="7">Lacks conserved residue(s) required for the propagation of feature annotation.</text>
</comment>
<feature type="transmembrane region" description="Helical" evidence="7">
    <location>
        <begin position="213"/>
        <end position="236"/>
    </location>
</feature>
<organism evidence="9 10">
    <name type="scientific">Yersinia pseudotuberculosis</name>
    <dbReference type="NCBI Taxonomy" id="633"/>
    <lineage>
        <taxon>Bacteria</taxon>
        <taxon>Pseudomonadati</taxon>
        <taxon>Pseudomonadota</taxon>
        <taxon>Gammaproteobacteria</taxon>
        <taxon>Enterobacterales</taxon>
        <taxon>Yersiniaceae</taxon>
        <taxon>Yersinia</taxon>
    </lineage>
</organism>
<dbReference type="RefSeq" id="WP_042817945.1">
    <property type="nucleotide sequence ID" value="NZ_CPWG01000005.1"/>
</dbReference>
<accession>A0A0T9J9U7</accession>
<evidence type="ECO:0000256" key="3">
    <source>
        <dbReference type="ARBA" id="ARBA00022519"/>
    </source>
</evidence>
<dbReference type="NCBIfam" id="TIGR00786">
    <property type="entry name" value="dctM"/>
    <property type="match status" value="1"/>
</dbReference>
<dbReference type="GO" id="GO:0005886">
    <property type="term" value="C:plasma membrane"/>
    <property type="evidence" value="ECO:0007669"/>
    <property type="project" value="UniProtKB-SubCell"/>
</dbReference>
<sequence>MDAFILVFTLAILLAIGVPVAYAVGLSAIAGAFWIDLPLEAVMIQITSGVNKFSLLAIPFFILAGAIMAEGGIARRLVNFAYIFVGFIRGGLSLVNIVASTFFGAISGSSVADTASIGSVMIPEMDKKGYPRDFAAAVTASGSVQAILTPPSHNSVIYSLATGGTVSISALFIAGIVPGLLLSLTLMLMCVGFAYKRGYPKGERVPFRQALKIFVDTLWGLMTVVIIMGGILSGVFTATESAAIACLWSFFVTMFVYRDYKWSELPKLMYRTVKTVTIVMILIGFAASFGAIMTYMQLPERITDFFTSISDNKYVILMCINIMLLLIGTLMDMAPLILILTPVLMPVTNSLGIDPVHFGMIMLINLGIGLITPPVGSVLFVASAVSKQKIEQVVKAMLPFYGALFFVLMLVTYIPEISLWLPRVFGIYNG</sequence>
<reference evidence="9 10" key="1">
    <citation type="submission" date="2018-06" db="EMBL/GenBank/DDBJ databases">
        <authorList>
            <consortium name="Pathogen Informatics"/>
            <person name="Doyle S."/>
        </authorList>
    </citation>
    <scope>NUCLEOTIDE SEQUENCE [LARGE SCALE GENOMIC DNA]</scope>
    <source>
        <strain evidence="9 10">NCTC8580</strain>
    </source>
</reference>
<dbReference type="EMBL" id="UHJC01000001">
    <property type="protein sequence ID" value="SUP81795.1"/>
    <property type="molecule type" value="Genomic_DNA"/>
</dbReference>
<name>A0A0T9J9U7_YERPU</name>
<evidence type="ECO:0000256" key="4">
    <source>
        <dbReference type="ARBA" id="ARBA00022692"/>
    </source>
</evidence>
<evidence type="ECO:0000259" key="8">
    <source>
        <dbReference type="Pfam" id="PF06808"/>
    </source>
</evidence>
<keyword evidence="5 7" id="KW-1133">Transmembrane helix</keyword>
<keyword evidence="7" id="KW-0813">Transport</keyword>
<evidence type="ECO:0000256" key="7">
    <source>
        <dbReference type="RuleBase" id="RU369079"/>
    </source>
</evidence>
<keyword evidence="4 7" id="KW-0812">Transmembrane</keyword>
<feature type="transmembrane region" description="Helical" evidence="7">
    <location>
        <begin position="400"/>
        <end position="421"/>
    </location>
</feature>
<evidence type="ECO:0000256" key="5">
    <source>
        <dbReference type="ARBA" id="ARBA00022989"/>
    </source>
</evidence>
<dbReference type="Proteomes" id="UP000255087">
    <property type="component" value="Unassembled WGS sequence"/>
</dbReference>
<evidence type="ECO:0000256" key="2">
    <source>
        <dbReference type="ARBA" id="ARBA00022475"/>
    </source>
</evidence>
<comment type="function">
    <text evidence="7">Part of the tripartite ATP-independent periplasmic (TRAP) transport system.</text>
</comment>
<dbReference type="AlphaFoldDB" id="A0A0T9J9U7"/>
<dbReference type="PANTHER" id="PTHR33362">
    <property type="entry name" value="SIALIC ACID TRAP TRANSPORTER PERMEASE PROTEIN SIAT-RELATED"/>
    <property type="match status" value="1"/>
</dbReference>
<protein>
    <recommendedName>
        <fullName evidence="7">TRAP transporter large permease protein</fullName>
    </recommendedName>
</protein>
<keyword evidence="2" id="KW-1003">Cell membrane</keyword>
<comment type="subcellular location">
    <subcellularLocation>
        <location evidence="1 7">Cell inner membrane</location>
        <topology evidence="1 7">Multi-pass membrane protein</topology>
    </subcellularLocation>
</comment>
<gene>
    <name evidence="9" type="primary">siaT</name>
    <name evidence="9" type="ORF">NCTC8580_01780</name>
</gene>
<keyword evidence="6 7" id="KW-0472">Membrane</keyword>
<comment type="subunit">
    <text evidence="7">The complex comprises the extracytoplasmic solute receptor protein and the two transmembrane proteins.</text>
</comment>
<feature type="transmembrane region" description="Helical" evidence="7">
    <location>
        <begin position="315"/>
        <end position="344"/>
    </location>
</feature>
<feature type="domain" description="TRAP C4-dicarboxylate transport system permease DctM subunit" evidence="8">
    <location>
        <begin position="8"/>
        <end position="417"/>
    </location>
</feature>
<feature type="transmembrane region" description="Helical" evidence="7">
    <location>
        <begin position="168"/>
        <end position="193"/>
    </location>
</feature>
<evidence type="ECO:0000313" key="10">
    <source>
        <dbReference type="Proteomes" id="UP000255087"/>
    </source>
</evidence>
<dbReference type="InterPro" id="IPR004681">
    <property type="entry name" value="TRAP_DctM"/>
</dbReference>
<feature type="transmembrane region" description="Helical" evidence="7">
    <location>
        <begin position="80"/>
        <end position="106"/>
    </location>
</feature>
<feature type="transmembrane region" description="Helical" evidence="7">
    <location>
        <begin position="272"/>
        <end position="295"/>
    </location>
</feature>
<dbReference type="PIRSF" id="PIRSF006066">
    <property type="entry name" value="HI0050"/>
    <property type="match status" value="1"/>
</dbReference>
<feature type="transmembrane region" description="Helical" evidence="7">
    <location>
        <begin position="53"/>
        <end position="73"/>
    </location>
</feature>
<evidence type="ECO:0000256" key="6">
    <source>
        <dbReference type="ARBA" id="ARBA00023136"/>
    </source>
</evidence>
<dbReference type="Pfam" id="PF06808">
    <property type="entry name" value="DctM"/>
    <property type="match status" value="1"/>
</dbReference>
<evidence type="ECO:0000313" key="9">
    <source>
        <dbReference type="EMBL" id="SUP81795.1"/>
    </source>
</evidence>
<dbReference type="eggNOG" id="COG1593">
    <property type="taxonomic scope" value="Bacteria"/>
</dbReference>
<evidence type="ECO:0000256" key="1">
    <source>
        <dbReference type="ARBA" id="ARBA00004429"/>
    </source>
</evidence>
<dbReference type="GO" id="GO:0022857">
    <property type="term" value="F:transmembrane transporter activity"/>
    <property type="evidence" value="ECO:0007669"/>
    <property type="project" value="UniProtKB-UniRule"/>
</dbReference>
<proteinExistence type="inferred from homology"/>
<feature type="transmembrane region" description="Helical" evidence="7">
    <location>
        <begin position="242"/>
        <end position="260"/>
    </location>
</feature>
<keyword evidence="3 7" id="KW-0997">Cell inner membrane</keyword>
<comment type="similarity">
    <text evidence="7">Belongs to the TRAP transporter large permease family.</text>
</comment>
<dbReference type="InterPro" id="IPR010656">
    <property type="entry name" value="DctM"/>
</dbReference>